<dbReference type="Gene3D" id="3.30.2020.10">
    <property type="entry name" value="NE0471-like N-terminal domain"/>
    <property type="match status" value="1"/>
</dbReference>
<dbReference type="HOGENOM" id="CLU_153045_1_1_6"/>
<dbReference type="Proteomes" id="UP000006062">
    <property type="component" value="Chromosome"/>
</dbReference>
<dbReference type="KEGG" id="tvi:Thivi_1607"/>
<proteinExistence type="predicted"/>
<keyword evidence="2" id="KW-1185">Reference proteome</keyword>
<dbReference type="OrthoDB" id="3233810at2"/>
<protein>
    <recommendedName>
        <fullName evidence="3">DUF2442 domain-containing protein</fullName>
    </recommendedName>
</protein>
<organism evidence="1 2">
    <name type="scientific">Thiocystis violascens (strain ATCC 17096 / DSM 198 / 6111)</name>
    <name type="common">Chromatium violascens</name>
    <dbReference type="NCBI Taxonomy" id="765911"/>
    <lineage>
        <taxon>Bacteria</taxon>
        <taxon>Pseudomonadati</taxon>
        <taxon>Pseudomonadota</taxon>
        <taxon>Gammaproteobacteria</taxon>
        <taxon>Chromatiales</taxon>
        <taxon>Chromatiaceae</taxon>
        <taxon>Thiocystis</taxon>
    </lineage>
</organism>
<reference evidence="1 2" key="1">
    <citation type="submission" date="2012-06" db="EMBL/GenBank/DDBJ databases">
        <title>Complete sequence of Thiocystis violascens DSM 198.</title>
        <authorList>
            <consortium name="US DOE Joint Genome Institute"/>
            <person name="Lucas S."/>
            <person name="Han J."/>
            <person name="Lapidus A."/>
            <person name="Cheng J.-F."/>
            <person name="Goodwin L."/>
            <person name="Pitluck S."/>
            <person name="Peters L."/>
            <person name="Ovchinnikova G."/>
            <person name="Teshima H."/>
            <person name="Detter J.C."/>
            <person name="Han C."/>
            <person name="Tapia R."/>
            <person name="Land M."/>
            <person name="Hauser L."/>
            <person name="Kyrpides N."/>
            <person name="Ivanova N."/>
            <person name="Pagani I."/>
            <person name="Vogl K."/>
            <person name="Liu Z."/>
            <person name="Frigaard N.-U."/>
            <person name="Bryant D."/>
            <person name="Woyke T."/>
        </authorList>
    </citation>
    <scope>NUCLEOTIDE SEQUENCE [LARGE SCALE GENOMIC DNA]</scope>
    <source>
        <strain evidence="2">ATCC 17096 / DSM 198 / 6111</strain>
    </source>
</reference>
<dbReference type="STRING" id="765911.Thivi_1607"/>
<dbReference type="AlphaFoldDB" id="I3Y9C5"/>
<accession>I3Y9C5</accession>
<dbReference type="InterPro" id="IPR018841">
    <property type="entry name" value="DUF2442"/>
</dbReference>
<sequence length="89" mass="10159">MIKIANAESLHDRTIRLEFSDGTTGDYDLRPLIARGTEMVKPLEDMEFFQQFFLELGALCWPNGFELSGGGIQRRLREQGMLRPLDQVA</sequence>
<evidence type="ECO:0008006" key="3">
    <source>
        <dbReference type="Google" id="ProtNLM"/>
    </source>
</evidence>
<dbReference type="SUPFAM" id="SSF143880">
    <property type="entry name" value="NE0471 N-terminal domain-like"/>
    <property type="match status" value="1"/>
</dbReference>
<evidence type="ECO:0000313" key="1">
    <source>
        <dbReference type="EMBL" id="AFL73593.1"/>
    </source>
</evidence>
<name>I3Y9C5_THIV6</name>
<dbReference type="EMBL" id="CP003154">
    <property type="protein sequence ID" value="AFL73593.1"/>
    <property type="molecule type" value="Genomic_DNA"/>
</dbReference>
<evidence type="ECO:0000313" key="2">
    <source>
        <dbReference type="Proteomes" id="UP000006062"/>
    </source>
</evidence>
<dbReference type="RefSeq" id="WP_014778059.1">
    <property type="nucleotide sequence ID" value="NC_018012.1"/>
</dbReference>
<dbReference type="InterPro" id="IPR036782">
    <property type="entry name" value="NE0471-like_N"/>
</dbReference>
<gene>
    <name evidence="1" type="ordered locus">Thivi_1607</name>
</gene>
<dbReference type="Pfam" id="PF10387">
    <property type="entry name" value="DUF2442"/>
    <property type="match status" value="1"/>
</dbReference>
<dbReference type="eggNOG" id="ENOG50331CA">
    <property type="taxonomic scope" value="Bacteria"/>
</dbReference>